<evidence type="ECO:0000259" key="5">
    <source>
        <dbReference type="PROSITE" id="PS51635"/>
    </source>
</evidence>
<dbReference type="InterPro" id="IPR050301">
    <property type="entry name" value="NTE"/>
</dbReference>
<feature type="short sequence motif" description="GXGXXG" evidence="4">
    <location>
        <begin position="30"/>
        <end position="35"/>
    </location>
</feature>
<dbReference type="InterPro" id="IPR016035">
    <property type="entry name" value="Acyl_Trfase/lysoPLipase"/>
</dbReference>
<protein>
    <submittedName>
        <fullName evidence="6">NTE family protein</fullName>
    </submittedName>
</protein>
<sequence length="773" mass="87935">MRSSGKILLFIICFWTFHANGQKVGLVLSGGGAKGLSHIGTLKALEENHIPIDYITGTSMGGIVGALYAAGYAPEQIEKIALTTEFQDWVNGRYKSDYSFYFQKSSTNASLVTAKIQVDTALRMSVRNNLVNDIPLNFALIELLSQASAIAKDNFDNLFVPYRCMVSDVFSQTSITVKNGSLAEAVRATMTVPLIYRPIKLDNKYVFDGGLYNNFPADIMQKEFRPDYIIGVNVSAKNFKEYPKTGDERLMNRLMMFMFLSKSDSTLIGKNGTYIQPNLQDYSASNFYPVAELIKKGYDATMADMPALLKAVHSRVDPKELALKRNTFNNRKPQLKFNEVTVTGVNSQQKRYIQRLFKRDKPTFDLSDIRQGYYKLVADETFETIYPKISYNPSSDSYTFEIVAQPKRSFKLDLGGVISSRPISTVFLGLQYNYLNRKAYTFGTDFYSGRFYESAQLNARIDYPSRLPFFLAAELTYNHFNYYSTSKIFIENPHPTYIEQSDRKIEIKGGIPLNRNTRITLSTSFINNEDNYSPTNTFNTGDILDETIFNGLRSTLAFEQNTFNRKQYASRGRNFLFAFNFFTGKENYTPGNISRNVPVANGDIAVTRKFRQWVSMKISDENYFLHEGNYTLGYQAEAVISNQPLFSNYYATLLASPAFYPLQDSRSLFLEKFRASSYVAGGLKNVYSLRRNIDFRVEGFVFLPYQEITQTGFQDVKNSPTFNKLLYAGTAGLVYHTPVGPISISYNLYDDPIKRNGILLHLGYLIYNKRSIE</sequence>
<dbReference type="PANTHER" id="PTHR14226:SF29">
    <property type="entry name" value="NEUROPATHY TARGET ESTERASE SWS"/>
    <property type="match status" value="1"/>
</dbReference>
<dbReference type="PANTHER" id="PTHR14226">
    <property type="entry name" value="NEUROPATHY TARGET ESTERASE/SWISS CHEESE D.MELANOGASTER"/>
    <property type="match status" value="1"/>
</dbReference>
<feature type="domain" description="PNPLA" evidence="5">
    <location>
        <begin position="26"/>
        <end position="221"/>
    </location>
</feature>
<dbReference type="CDD" id="cd07205">
    <property type="entry name" value="Pat_PNPLA6_PNPLA7_NTE1_like"/>
    <property type="match status" value="1"/>
</dbReference>
<evidence type="ECO:0000256" key="2">
    <source>
        <dbReference type="ARBA" id="ARBA00022963"/>
    </source>
</evidence>
<evidence type="ECO:0000313" key="6">
    <source>
        <dbReference type="EMBL" id="SDZ98419.1"/>
    </source>
</evidence>
<keyword evidence="3 4" id="KW-0443">Lipid metabolism</keyword>
<gene>
    <name evidence="6" type="ORF">SAMN05443550_101607</name>
</gene>
<reference evidence="6 7" key="1">
    <citation type="submission" date="2016-10" db="EMBL/GenBank/DDBJ databases">
        <authorList>
            <person name="de Groot N.N."/>
        </authorList>
    </citation>
    <scope>NUCLEOTIDE SEQUENCE [LARGE SCALE GENOMIC DNA]</scope>
    <source>
        <strain evidence="6 7">DSM 19033</strain>
    </source>
</reference>
<keyword evidence="1 4" id="KW-0378">Hydrolase</keyword>
<evidence type="ECO:0000313" key="7">
    <source>
        <dbReference type="Proteomes" id="UP000198850"/>
    </source>
</evidence>
<feature type="short sequence motif" description="GXSXG" evidence="4">
    <location>
        <begin position="57"/>
        <end position="61"/>
    </location>
</feature>
<evidence type="ECO:0000256" key="1">
    <source>
        <dbReference type="ARBA" id="ARBA00022801"/>
    </source>
</evidence>
<keyword evidence="7" id="KW-1185">Reference proteome</keyword>
<feature type="short sequence motif" description="DGA/G" evidence="4">
    <location>
        <begin position="208"/>
        <end position="210"/>
    </location>
</feature>
<dbReference type="Pfam" id="PF01734">
    <property type="entry name" value="Patatin"/>
    <property type="match status" value="1"/>
</dbReference>
<feature type="active site" description="Nucleophile" evidence="4">
    <location>
        <position position="59"/>
    </location>
</feature>
<proteinExistence type="predicted"/>
<dbReference type="Proteomes" id="UP000198850">
    <property type="component" value="Unassembled WGS sequence"/>
</dbReference>
<accession>A0A1H3XGD6</accession>
<dbReference type="PROSITE" id="PS51635">
    <property type="entry name" value="PNPLA"/>
    <property type="match status" value="1"/>
</dbReference>
<dbReference type="EMBL" id="FNRA01000001">
    <property type="protein sequence ID" value="SDZ98419.1"/>
    <property type="molecule type" value="Genomic_DNA"/>
</dbReference>
<keyword evidence="2 4" id="KW-0442">Lipid degradation</keyword>
<dbReference type="Gene3D" id="3.40.1090.10">
    <property type="entry name" value="Cytosolic phospholipase A2 catalytic domain"/>
    <property type="match status" value="2"/>
</dbReference>
<evidence type="ECO:0000256" key="3">
    <source>
        <dbReference type="ARBA" id="ARBA00023098"/>
    </source>
</evidence>
<dbReference type="GO" id="GO:0016042">
    <property type="term" value="P:lipid catabolic process"/>
    <property type="evidence" value="ECO:0007669"/>
    <property type="project" value="UniProtKB-UniRule"/>
</dbReference>
<feature type="active site" description="Proton acceptor" evidence="4">
    <location>
        <position position="208"/>
    </location>
</feature>
<name>A0A1H3XGD6_9SPHI</name>
<dbReference type="AlphaFoldDB" id="A0A1H3XGD6"/>
<dbReference type="SUPFAM" id="SSF52151">
    <property type="entry name" value="FabD/lysophospholipase-like"/>
    <property type="match status" value="1"/>
</dbReference>
<organism evidence="6 7">
    <name type="scientific">Pedobacter hartonius</name>
    <dbReference type="NCBI Taxonomy" id="425514"/>
    <lineage>
        <taxon>Bacteria</taxon>
        <taxon>Pseudomonadati</taxon>
        <taxon>Bacteroidota</taxon>
        <taxon>Sphingobacteriia</taxon>
        <taxon>Sphingobacteriales</taxon>
        <taxon>Sphingobacteriaceae</taxon>
        <taxon>Pedobacter</taxon>
    </lineage>
</organism>
<dbReference type="STRING" id="425514.SAMN05443550_101607"/>
<evidence type="ECO:0000256" key="4">
    <source>
        <dbReference type="PROSITE-ProRule" id="PRU01161"/>
    </source>
</evidence>
<dbReference type="GO" id="GO:0016787">
    <property type="term" value="F:hydrolase activity"/>
    <property type="evidence" value="ECO:0007669"/>
    <property type="project" value="UniProtKB-UniRule"/>
</dbReference>
<dbReference type="InterPro" id="IPR002641">
    <property type="entry name" value="PNPLA_dom"/>
</dbReference>